<dbReference type="EMBL" id="JACHWB010000003">
    <property type="protein sequence ID" value="MBB3019606.1"/>
    <property type="molecule type" value="Genomic_DNA"/>
</dbReference>
<dbReference type="RefSeq" id="WP_183450847.1">
    <property type="nucleotide sequence ID" value="NZ_JACHWB010000003.1"/>
</dbReference>
<dbReference type="Proteomes" id="UP000532010">
    <property type="component" value="Unassembled WGS sequence"/>
</dbReference>
<gene>
    <name evidence="1" type="ORF">FHR70_002671</name>
</gene>
<accession>A0A7W4VMJ4</accession>
<name>A0A7W4VMJ4_9HYPH</name>
<reference evidence="1 2" key="1">
    <citation type="submission" date="2020-08" db="EMBL/GenBank/DDBJ databases">
        <title>The Agave Microbiome: Exploring the role of microbial communities in plant adaptations to desert environments.</title>
        <authorList>
            <person name="Partida-Martinez L.P."/>
        </authorList>
    </citation>
    <scope>NUCLEOTIDE SEQUENCE [LARGE SCALE GENOMIC DNA]</scope>
    <source>
        <strain evidence="1 2">AT3.9</strain>
    </source>
</reference>
<comment type="caution">
    <text evidence="1">The sequence shown here is derived from an EMBL/GenBank/DDBJ whole genome shotgun (WGS) entry which is preliminary data.</text>
</comment>
<dbReference type="AlphaFoldDB" id="A0A7W4VMJ4"/>
<evidence type="ECO:0000313" key="2">
    <source>
        <dbReference type="Proteomes" id="UP000532010"/>
    </source>
</evidence>
<evidence type="ECO:0000313" key="1">
    <source>
        <dbReference type="EMBL" id="MBB3019606.1"/>
    </source>
</evidence>
<proteinExistence type="predicted"/>
<protein>
    <submittedName>
        <fullName evidence="1">Uncharacterized protein</fullName>
    </submittedName>
</protein>
<sequence>MSTDVQHPRFQEISSTDRVYSPDILPRLQSLLADLADIDFACEKSLKAIERGLGDESLKRRRIAQLWRDRQERRAPYVAALEELQEQVKACFD</sequence>
<keyword evidence="2" id="KW-1185">Reference proteome</keyword>
<organism evidence="1 2">
    <name type="scientific">Microvirga lupini</name>
    <dbReference type="NCBI Taxonomy" id="420324"/>
    <lineage>
        <taxon>Bacteria</taxon>
        <taxon>Pseudomonadati</taxon>
        <taxon>Pseudomonadota</taxon>
        <taxon>Alphaproteobacteria</taxon>
        <taxon>Hyphomicrobiales</taxon>
        <taxon>Methylobacteriaceae</taxon>
        <taxon>Microvirga</taxon>
    </lineage>
</organism>